<proteinExistence type="predicted"/>
<organism evidence="1 2">
    <name type="scientific">Pistacia atlantica</name>
    <dbReference type="NCBI Taxonomy" id="434234"/>
    <lineage>
        <taxon>Eukaryota</taxon>
        <taxon>Viridiplantae</taxon>
        <taxon>Streptophyta</taxon>
        <taxon>Embryophyta</taxon>
        <taxon>Tracheophyta</taxon>
        <taxon>Spermatophyta</taxon>
        <taxon>Magnoliopsida</taxon>
        <taxon>eudicotyledons</taxon>
        <taxon>Gunneridae</taxon>
        <taxon>Pentapetalae</taxon>
        <taxon>rosids</taxon>
        <taxon>malvids</taxon>
        <taxon>Sapindales</taxon>
        <taxon>Anacardiaceae</taxon>
        <taxon>Pistacia</taxon>
    </lineage>
</organism>
<reference evidence="2" key="1">
    <citation type="journal article" date="2023" name="G3 (Bethesda)">
        <title>Genome assembly and association tests identify interacting loci associated with vigor, precocity, and sex in interspecific pistachio rootstocks.</title>
        <authorList>
            <person name="Palmer W."/>
            <person name="Jacygrad E."/>
            <person name="Sagayaradj S."/>
            <person name="Cavanaugh K."/>
            <person name="Han R."/>
            <person name="Bertier L."/>
            <person name="Beede B."/>
            <person name="Kafkas S."/>
            <person name="Golino D."/>
            <person name="Preece J."/>
            <person name="Michelmore R."/>
        </authorList>
    </citation>
    <scope>NUCLEOTIDE SEQUENCE [LARGE SCALE GENOMIC DNA]</scope>
</reference>
<gene>
    <name evidence="1" type="ORF">Patl1_32319</name>
</gene>
<evidence type="ECO:0000313" key="1">
    <source>
        <dbReference type="EMBL" id="KAJ0087889.1"/>
    </source>
</evidence>
<accession>A0ACC1AMG3</accession>
<evidence type="ECO:0000313" key="2">
    <source>
        <dbReference type="Proteomes" id="UP001164250"/>
    </source>
</evidence>
<sequence length="420" mass="48320">MAQDWQEAPPHQDVTTTPQLSEISSQAIHPGGSKRPTWKRKARGINHINVEEGCFDSPTNPMICISWNCRGLGNPWTVRELHHWVKINFVVENRGASRGIAMLWKDDKEVELVSYTQHHISIIINQPTANQKFILTRFYGHPDASKRTELQIDLTGKWKIFREALLDCDLSEIPFNGDFFTWNNGREGWTPKVQRKIVHLEQKHFPKPKEYYDRQVISVEASKNTNRGDKKEELQQLKQEIDGLLEEDDIKWRERAKQQWLKEGDHSTKFFHLCANQRRKSNVIKQISSDDGKYANKPEKGSPGPDGFPSIFYQKHWKIIGPSVCAAVRDAFYSGSWPQDFNATLIALIPKIKTPSKIISPSQSAFIPDRLITDNAIVAFEVMHTMNTSLKGRDGYMALKLDMSKAYDRLECSFLQSCLR</sequence>
<keyword evidence="2" id="KW-1185">Reference proteome</keyword>
<name>A0ACC1AMG3_9ROSI</name>
<protein>
    <submittedName>
        <fullName evidence="1">Uncharacterized protein</fullName>
    </submittedName>
</protein>
<dbReference type="Proteomes" id="UP001164250">
    <property type="component" value="Chromosome 9"/>
</dbReference>
<dbReference type="EMBL" id="CM047905">
    <property type="protein sequence ID" value="KAJ0087889.1"/>
    <property type="molecule type" value="Genomic_DNA"/>
</dbReference>
<comment type="caution">
    <text evidence="1">The sequence shown here is derived from an EMBL/GenBank/DDBJ whole genome shotgun (WGS) entry which is preliminary data.</text>
</comment>